<dbReference type="InterPro" id="IPR019748">
    <property type="entry name" value="FERM_central"/>
</dbReference>
<keyword evidence="1" id="KW-0472">Membrane</keyword>
<dbReference type="PANTHER" id="PTHR23280:SF21">
    <property type="entry name" value="PROTEIN 4.1 HOMOLOG"/>
    <property type="match status" value="1"/>
</dbReference>
<accession>A0ABR0ACG0</accession>
<sequence>MEEFYVLRVSGNCSGPIIFQQFLSSFVPAFLLLSEGYIHSLFLLLFLLRGPFSCIDQPPPSLSPLHYQSSLSRSLVRIETKQSTTCKWHFVSDRDRKYQFFLQVKKDILQGRLPVTTELAAELAALALQSELGDYDPQRYKAGYVSEFRFLAHQSPDLETKIDELHKTMRGLVPAVAEMRYLDRVKWLDLYGVDLHPVLNLSRFFYSCTE</sequence>
<reference evidence="3 4" key="1">
    <citation type="journal article" date="2023" name="Nucleic Acids Res.">
        <title>The hologenome of Daphnia magna reveals possible DNA methylation and microbiome-mediated evolution of the host genome.</title>
        <authorList>
            <person name="Chaturvedi A."/>
            <person name="Li X."/>
            <person name="Dhandapani V."/>
            <person name="Marshall H."/>
            <person name="Kissane S."/>
            <person name="Cuenca-Cambronero M."/>
            <person name="Asole G."/>
            <person name="Calvet F."/>
            <person name="Ruiz-Romero M."/>
            <person name="Marangio P."/>
            <person name="Guigo R."/>
            <person name="Rago D."/>
            <person name="Mirbahai L."/>
            <person name="Eastwood N."/>
            <person name="Colbourne J.K."/>
            <person name="Zhou J."/>
            <person name="Mallon E."/>
            <person name="Orsini L."/>
        </authorList>
    </citation>
    <scope>NUCLEOTIDE SEQUENCE [LARGE SCALE GENOMIC DNA]</scope>
    <source>
        <strain evidence="3">LRV0_1</strain>
    </source>
</reference>
<keyword evidence="1" id="KW-0812">Transmembrane</keyword>
<dbReference type="InterPro" id="IPR014352">
    <property type="entry name" value="FERM/acyl-CoA-bd_prot_sf"/>
</dbReference>
<protein>
    <recommendedName>
        <fullName evidence="2">FERM domain-containing protein</fullName>
    </recommendedName>
</protein>
<dbReference type="Pfam" id="PF00373">
    <property type="entry name" value="FERM_M"/>
    <property type="match status" value="1"/>
</dbReference>
<name>A0ABR0ACG0_9CRUS</name>
<dbReference type="CDD" id="cd14473">
    <property type="entry name" value="FERM_B-lobe"/>
    <property type="match status" value="1"/>
</dbReference>
<dbReference type="Proteomes" id="UP001234178">
    <property type="component" value="Unassembled WGS sequence"/>
</dbReference>
<comment type="caution">
    <text evidence="3">The sequence shown here is derived from an EMBL/GenBank/DDBJ whole genome shotgun (WGS) entry which is preliminary data.</text>
</comment>
<dbReference type="PANTHER" id="PTHR23280">
    <property type="entry name" value="4.1 G PROTEIN"/>
    <property type="match status" value="1"/>
</dbReference>
<dbReference type="InterPro" id="IPR019749">
    <property type="entry name" value="Band_41_domain"/>
</dbReference>
<dbReference type="PRINTS" id="PR00935">
    <property type="entry name" value="BAND41"/>
</dbReference>
<evidence type="ECO:0000313" key="4">
    <source>
        <dbReference type="Proteomes" id="UP001234178"/>
    </source>
</evidence>
<feature type="domain" description="FERM" evidence="2">
    <location>
        <begin position="1"/>
        <end position="210"/>
    </location>
</feature>
<dbReference type="PROSITE" id="PS00661">
    <property type="entry name" value="FERM_2"/>
    <property type="match status" value="1"/>
</dbReference>
<keyword evidence="4" id="KW-1185">Reference proteome</keyword>
<gene>
    <name evidence="3" type="ORF">OUZ56_008129</name>
</gene>
<organism evidence="3 4">
    <name type="scientific">Daphnia magna</name>
    <dbReference type="NCBI Taxonomy" id="35525"/>
    <lineage>
        <taxon>Eukaryota</taxon>
        <taxon>Metazoa</taxon>
        <taxon>Ecdysozoa</taxon>
        <taxon>Arthropoda</taxon>
        <taxon>Crustacea</taxon>
        <taxon>Branchiopoda</taxon>
        <taxon>Diplostraca</taxon>
        <taxon>Cladocera</taxon>
        <taxon>Anomopoda</taxon>
        <taxon>Daphniidae</taxon>
        <taxon>Daphnia</taxon>
    </lineage>
</organism>
<dbReference type="SMART" id="SM00295">
    <property type="entry name" value="B41"/>
    <property type="match status" value="1"/>
</dbReference>
<dbReference type="SUPFAM" id="SSF47031">
    <property type="entry name" value="Second domain of FERM"/>
    <property type="match status" value="1"/>
</dbReference>
<keyword evidence="1" id="KW-1133">Transmembrane helix</keyword>
<dbReference type="Gene3D" id="1.20.80.10">
    <property type="match status" value="1"/>
</dbReference>
<proteinExistence type="predicted"/>
<dbReference type="InterPro" id="IPR000299">
    <property type="entry name" value="FERM_domain"/>
</dbReference>
<evidence type="ECO:0000313" key="3">
    <source>
        <dbReference type="EMBL" id="KAK4022675.1"/>
    </source>
</evidence>
<evidence type="ECO:0000259" key="2">
    <source>
        <dbReference type="PROSITE" id="PS50057"/>
    </source>
</evidence>
<dbReference type="PROSITE" id="PS50057">
    <property type="entry name" value="FERM_3"/>
    <property type="match status" value="1"/>
</dbReference>
<dbReference type="InterPro" id="IPR035963">
    <property type="entry name" value="FERM_2"/>
</dbReference>
<dbReference type="EMBL" id="JAOYFB010000037">
    <property type="protein sequence ID" value="KAK4022675.1"/>
    <property type="molecule type" value="Genomic_DNA"/>
</dbReference>
<feature type="transmembrane region" description="Helical" evidence="1">
    <location>
        <begin position="26"/>
        <end position="48"/>
    </location>
</feature>
<dbReference type="InterPro" id="IPR019747">
    <property type="entry name" value="FERM_CS"/>
</dbReference>
<evidence type="ECO:0000256" key="1">
    <source>
        <dbReference type="SAM" id="Phobius"/>
    </source>
</evidence>